<dbReference type="EMBL" id="FWXZ01000002">
    <property type="protein sequence ID" value="SMC51270.1"/>
    <property type="molecule type" value="Genomic_DNA"/>
</dbReference>
<accession>A0AC61PJY1</accession>
<organism evidence="1 2">
    <name type="scientific">Aristaeella lactis</name>
    <dbReference type="NCBI Taxonomy" id="3046383"/>
    <lineage>
        <taxon>Bacteria</taxon>
        <taxon>Bacillati</taxon>
        <taxon>Bacillota</taxon>
        <taxon>Clostridia</taxon>
        <taxon>Eubacteriales</taxon>
        <taxon>Aristaeellaceae</taxon>
        <taxon>Aristaeella</taxon>
    </lineage>
</organism>
<proteinExistence type="predicted"/>
<evidence type="ECO:0000313" key="1">
    <source>
        <dbReference type="EMBL" id="SMC51270.1"/>
    </source>
</evidence>
<dbReference type="Proteomes" id="UP000192328">
    <property type="component" value="Unassembled WGS sequence"/>
</dbReference>
<protein>
    <submittedName>
        <fullName evidence="1">Sugar transferase involved in LPS biosynthesis (Colanic, teichoic acid)</fullName>
    </submittedName>
</protein>
<sequence>MGKSELPKEPYWDGPLSHPFYSKVVKRVLDFLLALILLVPALIVMIPLAVWVKLDSKGPVFYRAVRGGYHNQPFRIFKFRSMVVDADKTGGCTAKNDDRVTRAGRVMRRLKLDELPQLFNILKGDMSFVGPRPELLLYTEQYTEEQQCIMWVRPGITDRSSIVYISQDEIVGEEDPVANFERLILPEKNRLRVEYAKSQSFKLDAELFFETIKGVFHKAEDMRKEKRNS</sequence>
<keyword evidence="1" id="KW-0808">Transferase</keyword>
<name>A0AC61PJY1_9FIRM</name>
<evidence type="ECO:0000313" key="2">
    <source>
        <dbReference type="Proteomes" id="UP000192328"/>
    </source>
</evidence>
<keyword evidence="2" id="KW-1185">Reference proteome</keyword>
<gene>
    <name evidence="1" type="ORF">SAMN06297397_1150</name>
</gene>
<comment type="caution">
    <text evidence="1">The sequence shown here is derived from an EMBL/GenBank/DDBJ whole genome shotgun (WGS) entry which is preliminary data.</text>
</comment>
<reference evidence="1" key="1">
    <citation type="submission" date="2017-04" db="EMBL/GenBank/DDBJ databases">
        <authorList>
            <person name="Varghese N."/>
            <person name="Submissions S."/>
        </authorList>
    </citation>
    <scope>NUCLEOTIDE SEQUENCE</scope>
    <source>
        <strain evidence="1">WTE2008</strain>
    </source>
</reference>